<dbReference type="RefSeq" id="WP_073389105.1">
    <property type="nucleotide sequence ID" value="NZ_FQXK01000030.1"/>
</dbReference>
<accession>A0A1M6BAR0</accession>
<name>A0A1M6BAR0_BUTFI</name>
<proteinExistence type="inferred from homology"/>
<dbReference type="InterPro" id="IPR006340">
    <property type="entry name" value="DUF436"/>
</dbReference>
<dbReference type="Gene3D" id="3.40.50.10360">
    <property type="entry name" value="Hypothetical protein TT1679"/>
    <property type="match status" value="1"/>
</dbReference>
<comment type="similarity">
    <text evidence="1">Belongs to the UPF0340 family.</text>
</comment>
<sequence length="205" mass="21901">MTNKEDVYRKSTLDLEKLKDQARACVNEIVEASGIGKGQVFVVGCSTSEICGDMIGSNSSLEVAKAVFAAIYEELSQKGIYLASQCCEHLNRAIIIEKEAADAIGMSDHIVCVVPQPKAGGSFATCAYYTFKEPVALEEIQADAGIDIGGTLIGMNLKRVAVPVKLTNNTIGSANVLAARTRPKYIGGIRAAYEPDADMRAHIID</sequence>
<keyword evidence="3" id="KW-1185">Reference proteome</keyword>
<dbReference type="GeneID" id="89510870"/>
<dbReference type="SUPFAM" id="SSF110710">
    <property type="entry name" value="TTHA0583/YokD-like"/>
    <property type="match status" value="1"/>
</dbReference>
<gene>
    <name evidence="2" type="ORF">SAMN02745229_03109</name>
</gene>
<dbReference type="OrthoDB" id="9803187at2"/>
<reference evidence="3" key="1">
    <citation type="submission" date="2016-11" db="EMBL/GenBank/DDBJ databases">
        <authorList>
            <person name="Varghese N."/>
            <person name="Submissions S."/>
        </authorList>
    </citation>
    <scope>NUCLEOTIDE SEQUENCE [LARGE SCALE GENOMIC DNA]</scope>
    <source>
        <strain evidence="3">DSM 3071</strain>
    </source>
</reference>
<evidence type="ECO:0000313" key="2">
    <source>
        <dbReference type="EMBL" id="SHI45658.1"/>
    </source>
</evidence>
<dbReference type="EMBL" id="FQXK01000030">
    <property type="protein sequence ID" value="SHI45658.1"/>
    <property type="molecule type" value="Genomic_DNA"/>
</dbReference>
<dbReference type="HAMAP" id="MF_00800">
    <property type="entry name" value="UPF0340"/>
    <property type="match status" value="1"/>
</dbReference>
<dbReference type="Proteomes" id="UP000184278">
    <property type="component" value="Unassembled WGS sequence"/>
</dbReference>
<dbReference type="NCBIfam" id="TIGR01440">
    <property type="entry name" value="TIGR01440 family protein"/>
    <property type="match status" value="1"/>
</dbReference>
<dbReference type="PIRSF" id="PIRSF007510">
    <property type="entry name" value="UCP007510"/>
    <property type="match status" value="1"/>
</dbReference>
<dbReference type="STRING" id="1121131.SAMN02745229_03109"/>
<organism evidence="2 3">
    <name type="scientific">Butyrivibrio fibrisolvens DSM 3071</name>
    <dbReference type="NCBI Taxonomy" id="1121131"/>
    <lineage>
        <taxon>Bacteria</taxon>
        <taxon>Bacillati</taxon>
        <taxon>Bacillota</taxon>
        <taxon>Clostridia</taxon>
        <taxon>Lachnospirales</taxon>
        <taxon>Lachnospiraceae</taxon>
        <taxon>Butyrivibrio</taxon>
    </lineage>
</organism>
<evidence type="ECO:0000313" key="3">
    <source>
        <dbReference type="Proteomes" id="UP000184278"/>
    </source>
</evidence>
<evidence type="ECO:0000256" key="1">
    <source>
        <dbReference type="HAMAP-Rule" id="MF_00800"/>
    </source>
</evidence>
<dbReference type="AlphaFoldDB" id="A0A1M6BAR0"/>
<protein>
    <recommendedName>
        <fullName evidence="1">UPF0340 protein SAMN02745229_03109</fullName>
    </recommendedName>
</protein>
<dbReference type="InterPro" id="IPR028345">
    <property type="entry name" value="Antibiotic_NAT-like"/>
</dbReference>
<dbReference type="Pfam" id="PF04260">
    <property type="entry name" value="DUF436"/>
    <property type="match status" value="1"/>
</dbReference>